<accession>A0ABT0DDD2</accession>
<reference evidence="2 3" key="1">
    <citation type="submission" date="2022-04" db="EMBL/GenBank/DDBJ databases">
        <authorList>
            <person name="Grouzdev D.S."/>
            <person name="Pantiukh K.S."/>
            <person name="Krutkina M.S."/>
        </authorList>
    </citation>
    <scope>NUCLEOTIDE SEQUENCE [LARGE SCALE GENOMIC DNA]</scope>
    <source>
        <strain evidence="2 3">6x-1</strain>
    </source>
</reference>
<feature type="compositionally biased region" description="Pro residues" evidence="1">
    <location>
        <begin position="218"/>
        <end position="239"/>
    </location>
</feature>
<dbReference type="PROSITE" id="PS51257">
    <property type="entry name" value="PROKAR_LIPOPROTEIN"/>
    <property type="match status" value="1"/>
</dbReference>
<evidence type="ECO:0000313" key="3">
    <source>
        <dbReference type="Proteomes" id="UP001203284"/>
    </source>
</evidence>
<organism evidence="2 3">
    <name type="scientific">Ancylobacter crimeensis</name>
    <dbReference type="NCBI Taxonomy" id="2579147"/>
    <lineage>
        <taxon>Bacteria</taxon>
        <taxon>Pseudomonadati</taxon>
        <taxon>Pseudomonadota</taxon>
        <taxon>Alphaproteobacteria</taxon>
        <taxon>Hyphomicrobiales</taxon>
        <taxon>Xanthobacteraceae</taxon>
        <taxon>Ancylobacter</taxon>
    </lineage>
</organism>
<proteinExistence type="predicted"/>
<evidence type="ECO:0008006" key="4">
    <source>
        <dbReference type="Google" id="ProtNLM"/>
    </source>
</evidence>
<name>A0ABT0DDD2_9HYPH</name>
<sequence>MKMLALSAACLLAGCGEQEDSQARGQTASPQAREAGRAVDRQDAAPHGGDPVLSTREKAPTPAPDDLARRSHLGQMDGATPGRWLASREAGHDVPEMDPAVERWNTLLADADSRFDESGRMIANRLVQLTEMLAEKDLAEPGQRLLADLSALAVPGARAGFGTVCQYYFNLRRGGMERDAALALLKTQAPPSANRSRSDPLPSKPAEVGRPAAVSPEGMPPDVRPAVPSPPLPSPGDQP</sequence>
<evidence type="ECO:0000256" key="1">
    <source>
        <dbReference type="SAM" id="MobiDB-lite"/>
    </source>
</evidence>
<keyword evidence="3" id="KW-1185">Reference proteome</keyword>
<feature type="region of interest" description="Disordered" evidence="1">
    <location>
        <begin position="187"/>
        <end position="239"/>
    </location>
</feature>
<dbReference type="EMBL" id="JALKCH010000008">
    <property type="protein sequence ID" value="MCK0197960.1"/>
    <property type="molecule type" value="Genomic_DNA"/>
</dbReference>
<comment type="caution">
    <text evidence="2">The sequence shown here is derived from an EMBL/GenBank/DDBJ whole genome shotgun (WGS) entry which is preliminary data.</text>
</comment>
<protein>
    <recommendedName>
        <fullName evidence="4">Lipoprotein</fullName>
    </recommendedName>
</protein>
<dbReference type="RefSeq" id="WP_247029855.1">
    <property type="nucleotide sequence ID" value="NZ_JALKCH010000008.1"/>
</dbReference>
<feature type="region of interest" description="Disordered" evidence="1">
    <location>
        <begin position="16"/>
        <end position="83"/>
    </location>
</feature>
<dbReference type="Proteomes" id="UP001203284">
    <property type="component" value="Unassembled WGS sequence"/>
</dbReference>
<gene>
    <name evidence="2" type="ORF">MWN34_13685</name>
</gene>
<feature type="compositionally biased region" description="Basic and acidic residues" evidence="1">
    <location>
        <begin position="34"/>
        <end position="44"/>
    </location>
</feature>
<evidence type="ECO:0000313" key="2">
    <source>
        <dbReference type="EMBL" id="MCK0197960.1"/>
    </source>
</evidence>